<evidence type="ECO:0000313" key="5">
    <source>
        <dbReference type="EMBL" id="VYS77219.1"/>
    </source>
</evidence>
<name>A0A6N2RA89_9BIFI</name>
<dbReference type="Gene3D" id="2.60.120.260">
    <property type="entry name" value="Galactose-binding domain-like"/>
    <property type="match status" value="2"/>
</dbReference>
<feature type="region of interest" description="Disordered" evidence="1">
    <location>
        <begin position="79"/>
        <end position="99"/>
    </location>
</feature>
<dbReference type="InterPro" id="IPR017853">
    <property type="entry name" value="GH"/>
</dbReference>
<protein>
    <recommendedName>
        <fullName evidence="3">CBM6 domain-containing protein</fullName>
    </recommendedName>
</protein>
<evidence type="ECO:0000256" key="2">
    <source>
        <dbReference type="SAM" id="SignalP"/>
    </source>
</evidence>
<accession>A0A6N2RA89</accession>
<feature type="chain" id="PRO_5033556166" description="CBM6 domain-containing protein" evidence="2">
    <location>
        <begin position="32"/>
        <end position="976"/>
    </location>
</feature>
<dbReference type="SUPFAM" id="SSF51445">
    <property type="entry name" value="(Trans)glycosidases"/>
    <property type="match status" value="1"/>
</dbReference>
<keyword evidence="2" id="KW-0732">Signal</keyword>
<dbReference type="GO" id="GO:0030246">
    <property type="term" value="F:carbohydrate binding"/>
    <property type="evidence" value="ECO:0007669"/>
    <property type="project" value="InterPro"/>
</dbReference>
<reference evidence="4 6" key="1">
    <citation type="journal article" date="2019" name="Nat. Med.">
        <title>A library of human gut bacterial isolates paired with longitudinal multiomics data enables mechanistic microbiome research.</title>
        <authorList>
            <person name="Poyet M."/>
            <person name="Groussin M."/>
            <person name="Gibbons S.M."/>
            <person name="Avila-Pacheco J."/>
            <person name="Jiang X."/>
            <person name="Kearney S.M."/>
            <person name="Perrotta A.R."/>
            <person name="Berdy B."/>
            <person name="Zhao S."/>
            <person name="Lieberman T.D."/>
            <person name="Swanson P.K."/>
            <person name="Smith M."/>
            <person name="Roesemann S."/>
            <person name="Alexander J.E."/>
            <person name="Rich S.A."/>
            <person name="Livny J."/>
            <person name="Vlamakis H."/>
            <person name="Clish C."/>
            <person name="Bullock K."/>
            <person name="Deik A."/>
            <person name="Scott J."/>
            <person name="Pierce K.A."/>
            <person name="Xavier R.J."/>
            <person name="Alm E.J."/>
        </authorList>
    </citation>
    <scope>NUCLEOTIDE SEQUENCE [LARGE SCALE GENOMIC DNA]</scope>
    <source>
        <strain evidence="4 6">BIOML-A2</strain>
    </source>
</reference>
<feature type="signal peptide" evidence="2">
    <location>
        <begin position="1"/>
        <end position="31"/>
    </location>
</feature>
<dbReference type="AlphaFoldDB" id="A0A6N2RA89"/>
<sequence>MSYWSRVVASVSVGATLLISGGAVVVQSAMAAEGNKAVQILNVDYGTETGDFRGGASGTLYGLGDDGSPTNAILDGAQVENSSQKPPSGTQHPSGDALSLENQFFSNGGNELAVYMQDYYSDWSYNGGSRPSDDRTYVLDVPVSDPTYGTYASGGDGVWDYAQITEIVVNKILANTEYPDRYTFIPFNEPDGGNWYASGDNAKAKIFKTFLSDWDSEYELIQKIWNQYKSGEKVGKTVPTADHARVAGPGDCEYRQNRSNAFLAHAKSKGTLPDVFVWHELGKGSLSSFRTHYEKYRALEKKNGISPLDVNITEYGELRDMSVPGQLIQWQSMFESEKVQAETAYWNYAGNLSDNMAKANSANAGWWQFKWYGDLRGTRTVKVSSDYLNKADSLQAIAAIDQTNRKATVLYGGANDNNSDQVKNTGANIPVTVHFSGLSTERFGTSVDVEVRENAFTGPDGVAATPRVVNVVSGADISDGTLDVTTMSVDRYASYQLVVTPHSDRALKVDDASTGRALLVEEAENAVLSGGAQTYVKTPWGDGWNYFMTSGNGDVGSFKSGSTATWTVDVPADGTYRFQVISGNTGFPGTNGVAVDGISAGTLRLGAELAMKSAAKWLYRGSSEIELQLSEGVHQIQLQGSSMDNTLDKFLLYQVSDSNGNIDKTEYPASQFRLTDGASLTYDQSGAKGFAQLNSGVAKVFAHAWESGYHTVTLEYRAAQGDVMSLRINGNLVGEIVAESNGLQSSSINVAMAEGINEITVSGDSSILVCDVMVIRDLSDDGAAISVEAEDMQLGGGAQIVSASGTNASGDGYVSGLGNQFVTQESGASGMGDQTRVVTVDSNNTPDLIEGNKGTLTIPAGTVPAGRYSAVVSFSNDAFIGNHDYNPQIVDLGLQIRAGNDEGEELSRDAFRYTYSDTNFLDRTLSVTTDGGALVFGNWDSPGLGQGAVSWGVAPNIDKIVFYPIVAGEVVGRSLG</sequence>
<dbReference type="PROSITE" id="PS51175">
    <property type="entry name" value="CBM6"/>
    <property type="match status" value="1"/>
</dbReference>
<evidence type="ECO:0000313" key="6">
    <source>
        <dbReference type="Proteomes" id="UP000429211"/>
    </source>
</evidence>
<proteinExistence type="predicted"/>
<evidence type="ECO:0000256" key="1">
    <source>
        <dbReference type="SAM" id="MobiDB-lite"/>
    </source>
</evidence>
<dbReference type="EMBL" id="CACRSP010000002">
    <property type="protein sequence ID" value="VYS77219.1"/>
    <property type="molecule type" value="Genomic_DNA"/>
</dbReference>
<organism evidence="5">
    <name type="scientific">Bifidobacterium dentium</name>
    <dbReference type="NCBI Taxonomy" id="1689"/>
    <lineage>
        <taxon>Bacteria</taxon>
        <taxon>Bacillati</taxon>
        <taxon>Actinomycetota</taxon>
        <taxon>Actinomycetes</taxon>
        <taxon>Bifidobacteriales</taxon>
        <taxon>Bifidobacteriaceae</taxon>
        <taxon>Bifidobacterium</taxon>
    </lineage>
</organism>
<dbReference type="Gene3D" id="3.20.20.80">
    <property type="entry name" value="Glycosidases"/>
    <property type="match status" value="1"/>
</dbReference>
<dbReference type="InterPro" id="IPR008979">
    <property type="entry name" value="Galactose-bd-like_sf"/>
</dbReference>
<dbReference type="RefSeq" id="WP_051404693.1">
    <property type="nucleotide sequence ID" value="NZ_CACRSP010000002.1"/>
</dbReference>
<dbReference type="SUPFAM" id="SSF49785">
    <property type="entry name" value="Galactose-binding domain-like"/>
    <property type="match status" value="1"/>
</dbReference>
<feature type="domain" description="CBM6" evidence="3">
    <location>
        <begin position="518"/>
        <end position="653"/>
    </location>
</feature>
<reference evidence="5" key="2">
    <citation type="submission" date="2019-11" db="EMBL/GenBank/DDBJ databases">
        <authorList>
            <person name="Feng L."/>
        </authorList>
    </citation>
    <scope>NUCLEOTIDE SEQUENCE</scope>
    <source>
        <strain evidence="5">BdentiumLFYP24</strain>
    </source>
</reference>
<dbReference type="Proteomes" id="UP000429211">
    <property type="component" value="Unassembled WGS sequence"/>
</dbReference>
<dbReference type="InterPro" id="IPR005084">
    <property type="entry name" value="CBM6"/>
</dbReference>
<evidence type="ECO:0000259" key="3">
    <source>
        <dbReference type="PROSITE" id="PS51175"/>
    </source>
</evidence>
<feature type="compositionally biased region" description="Polar residues" evidence="1">
    <location>
        <begin position="79"/>
        <end position="93"/>
    </location>
</feature>
<evidence type="ECO:0000313" key="4">
    <source>
        <dbReference type="EMBL" id="KAB7460319.1"/>
    </source>
</evidence>
<dbReference type="EMBL" id="WDPD01000008">
    <property type="protein sequence ID" value="KAB7460319.1"/>
    <property type="molecule type" value="Genomic_DNA"/>
</dbReference>
<gene>
    <name evidence="5" type="ORF">BDLFYP24_00875</name>
    <name evidence="4" type="ORF">GBB04_08000</name>
</gene>